<dbReference type="InterPro" id="IPR032774">
    <property type="entry name" value="WG_beta_rep"/>
</dbReference>
<dbReference type="OrthoDB" id="2485468at2"/>
<dbReference type="AlphaFoldDB" id="A0A6N4SPU5"/>
<evidence type="ECO:0008006" key="3">
    <source>
        <dbReference type="Google" id="ProtNLM"/>
    </source>
</evidence>
<sequence>MLKRIILLFICTGSCLFFKNDVQAQLTLFKDNKTCLYGYTNDSGKWIVQPQYLHAEEFYGGYAIVGINERKGLLDTIGNVIVPLQYDYIIRENGWYVLKHDTVYDVFDPVSKKIMIKDFPHMIIAYEKEYVLFKNQDSYGLAAGNTILLENSIRIDINPRDQSAIVHYGPAYSDSIRIYFIQQRTFAPDTYSYLHWTDSNHYLAKKGNAYGLIDHTGKTIVSFDYTDIYLSDAENAPLVLQKKHNKGYDVFTIAGRKLNKKAYQQIDTASLLQYNIYIVTQKSKQGVLNTDGKLKIPCVYDSISYVLAGDYPAYLLHSSKGIQVANTAGNILHNGHYENIALLKPLYAPEPEYSYEEPLPPYIISILPDTSVIVLNVRDSTEYRSAAGEYADASYLLYSKGKYGMISGGLQQVVPPVYDFIFPFQSEHSYTTILQQGRFGILDLYGDVIIPPEYLFISENPLSDESFIFMTEDYLFGIKNTAGEILVEPVYTALSGYDPEKDYCWAKHADSSELRLIDRNGSLKSPLDFAYPINLASSGGVVIQATTEDLYNETYKTGVLDCNTFQPVVPFSYALIVPVNDSIYLCTTEESYTDSTYTDLYIQQMHLDSVTGCALLPDQIIAIERCYSWGYLKNGKWLVKPGTKPDVYGAEIRELLQMQSQTINSYMSDLYGGEYEITLAFDSTHIHTALSKLLNYELIRSFSNDQKRTFNNLYIEEDMENRLVLYDRDYVDILIQSAYEPDEEMYYGYRNGYASGGSETITAVVHTSSFGEIRSYSESWERASYYVHHENILYTITSNNQLKQLSLADVTNHLQHTAILSSLINLQLDSMEDIQLSCTDREQIVELATGYQFEKEGLLFYFEDERSQNSYEYEEIEVLLPYSQLILYFKKSAYLTELYKNSLK</sequence>
<dbReference type="EMBL" id="CP000383">
    <property type="protein sequence ID" value="ABG58308.1"/>
    <property type="molecule type" value="Genomic_DNA"/>
</dbReference>
<keyword evidence="2" id="KW-1185">Reference proteome</keyword>
<accession>A0A6N4SPU5</accession>
<name>A0A6N4SPU5_CYTH3</name>
<dbReference type="KEGG" id="chu:CHU_1031"/>
<gene>
    <name evidence="1" type="ordered locus">CHU_1031</name>
</gene>
<reference evidence="1 2" key="1">
    <citation type="journal article" date="2007" name="Appl. Environ. Microbiol.">
        <title>Genome sequence of the cellulolytic gliding bacterium Cytophaga hutchinsonii.</title>
        <authorList>
            <person name="Xie G."/>
            <person name="Bruce D.C."/>
            <person name="Challacombe J.F."/>
            <person name="Chertkov O."/>
            <person name="Detter J.C."/>
            <person name="Gilna P."/>
            <person name="Han C.S."/>
            <person name="Lucas S."/>
            <person name="Misra M."/>
            <person name="Myers G.L."/>
            <person name="Richardson P."/>
            <person name="Tapia R."/>
            <person name="Thayer N."/>
            <person name="Thompson L.S."/>
            <person name="Brettin T.S."/>
            <person name="Henrissat B."/>
            <person name="Wilson D.B."/>
            <person name="McBride M.J."/>
        </authorList>
    </citation>
    <scope>NUCLEOTIDE SEQUENCE [LARGE SCALE GENOMIC DNA]</scope>
    <source>
        <strain evidence="2">ATCC 33406 / DSM 1761 / CIP 103989 / NBRC 15051 / NCIMB 9469 / D465</strain>
    </source>
</reference>
<organism evidence="1 2">
    <name type="scientific">Cytophaga hutchinsonii (strain ATCC 33406 / DSM 1761 / CIP 103989 / NBRC 15051 / NCIMB 9469 / D465)</name>
    <dbReference type="NCBI Taxonomy" id="269798"/>
    <lineage>
        <taxon>Bacteria</taxon>
        <taxon>Pseudomonadati</taxon>
        <taxon>Bacteroidota</taxon>
        <taxon>Cytophagia</taxon>
        <taxon>Cytophagales</taxon>
        <taxon>Cytophagaceae</taxon>
        <taxon>Cytophaga</taxon>
    </lineage>
</organism>
<evidence type="ECO:0000313" key="2">
    <source>
        <dbReference type="Proteomes" id="UP000001822"/>
    </source>
</evidence>
<protein>
    <recommendedName>
        <fullName evidence="3">WG repeat-containing protein</fullName>
    </recommendedName>
</protein>
<proteinExistence type="predicted"/>
<dbReference type="RefSeq" id="WP_011584423.1">
    <property type="nucleotide sequence ID" value="NC_008255.1"/>
</dbReference>
<dbReference type="PANTHER" id="PTHR37841">
    <property type="entry name" value="GLR2918 PROTEIN"/>
    <property type="match status" value="1"/>
</dbReference>
<dbReference type="Proteomes" id="UP000001822">
    <property type="component" value="Chromosome"/>
</dbReference>
<dbReference type="Pfam" id="PF14903">
    <property type="entry name" value="WG_beta_rep"/>
    <property type="match status" value="5"/>
</dbReference>
<dbReference type="PANTHER" id="PTHR37841:SF1">
    <property type="entry name" value="DUF3298 DOMAIN-CONTAINING PROTEIN"/>
    <property type="match status" value="1"/>
</dbReference>
<evidence type="ECO:0000313" key="1">
    <source>
        <dbReference type="EMBL" id="ABG58308.1"/>
    </source>
</evidence>